<keyword evidence="4 12" id="KW-0808">Transferase</keyword>
<feature type="binding site" evidence="12">
    <location>
        <position position="295"/>
    </location>
    <ligand>
        <name>K(+)</name>
        <dbReference type="ChEBI" id="CHEBI:29103"/>
    </ligand>
</feature>
<comment type="cofactor">
    <cofactor evidence="12">
        <name>Mg(2+)</name>
        <dbReference type="ChEBI" id="CHEBI:18420"/>
    </cofactor>
    <text evidence="12">Requires a divalent cation, most likely magnesium in vivo, as an electrophilic catalyst to aid phosphoryl group transfer. It is the chelate of the metal and the nucleotide that is the actual substrate.</text>
</comment>
<sequence>MGVPISQTPYIVVVGSMVFDLSIQLDRMPAPHETVLADSVALSCGGKGLCQALAISRLGGECAAVGRVGSDYFGDEILSLLRADGVDTAFVLRDPSGTHLGIPMITADGVNQIIGIPRASNSLTPDDIEKAEEYFKRADALVVQNETPLPTIAAAIDAAERHGAIVVWNTAPARYSLADTATVVRRAGRAWLTPNETEAHQLTGIEVVDAESGFAAADAIRAAIPSTGVIITMGAEGAIAIDEDGKRYRQPAFAVESVDPTAAGDTFTGAFTTALTRGAPPPLALEFAAAAGALCVTARGAAPSIPTKAAVDELLAHG</sequence>
<keyword evidence="11 12" id="KW-0119">Carbohydrate metabolism</keyword>
<dbReference type="HAMAP" id="MF_01987">
    <property type="entry name" value="Ribokinase"/>
    <property type="match status" value="1"/>
</dbReference>
<evidence type="ECO:0000256" key="3">
    <source>
        <dbReference type="ARBA" id="ARBA00016943"/>
    </source>
</evidence>
<keyword evidence="5 12" id="KW-0479">Metal-binding</keyword>
<comment type="subunit">
    <text evidence="12">Homodimer.</text>
</comment>
<proteinExistence type="inferred from homology"/>
<keyword evidence="15" id="KW-1185">Reference proteome</keyword>
<dbReference type="InterPro" id="IPR011877">
    <property type="entry name" value="Ribokinase"/>
</dbReference>
<dbReference type="Gene3D" id="3.40.1190.20">
    <property type="match status" value="1"/>
</dbReference>
<feature type="binding site" evidence="12">
    <location>
        <position position="304"/>
    </location>
    <ligand>
        <name>K(+)</name>
        <dbReference type="ChEBI" id="CHEBI:29103"/>
    </ligand>
</feature>
<protein>
    <recommendedName>
        <fullName evidence="3 12">Ribokinase</fullName>
        <shortName evidence="12">RK</shortName>
        <ecNumber evidence="2 12">2.7.1.15</ecNumber>
    </recommendedName>
</protein>
<feature type="binding site" evidence="12">
    <location>
        <begin position="264"/>
        <end position="265"/>
    </location>
    <ligand>
        <name>ATP</name>
        <dbReference type="ChEBI" id="CHEBI:30616"/>
    </ligand>
</feature>
<dbReference type="STRING" id="1073574.GOARA_006_00540"/>
<dbReference type="EMBL" id="BAEE01000006">
    <property type="protein sequence ID" value="GAB08295.1"/>
    <property type="molecule type" value="Genomic_DNA"/>
</dbReference>
<keyword evidence="10 12" id="KW-0630">Potassium</keyword>
<dbReference type="PRINTS" id="PR00990">
    <property type="entry name" value="RIBOKINASE"/>
</dbReference>
<evidence type="ECO:0000256" key="5">
    <source>
        <dbReference type="ARBA" id="ARBA00022723"/>
    </source>
</evidence>
<comment type="function">
    <text evidence="12">Catalyzes the phosphorylation of ribose at O-5 in a reaction requiring ATP and magnesium. The resulting D-ribose-5-phosphate can then be used either for sythesis of nucleotides, histidine, and tryptophan, or as a component of the pentose phosphate pathway.</text>
</comment>
<feature type="binding site" evidence="12">
    <location>
        <position position="300"/>
    </location>
    <ligand>
        <name>K(+)</name>
        <dbReference type="ChEBI" id="CHEBI:29103"/>
    </ligand>
</feature>
<dbReference type="EC" id="2.7.1.15" evidence="2 12"/>
<feature type="binding site" evidence="12">
    <location>
        <begin position="232"/>
        <end position="237"/>
    </location>
    <ligand>
        <name>ATP</name>
        <dbReference type="ChEBI" id="CHEBI:30616"/>
    </ligand>
</feature>
<dbReference type="GO" id="GO:0005829">
    <property type="term" value="C:cytosol"/>
    <property type="evidence" value="ECO:0007669"/>
    <property type="project" value="TreeGrafter"/>
</dbReference>
<dbReference type="CDD" id="cd01174">
    <property type="entry name" value="ribokinase"/>
    <property type="match status" value="1"/>
</dbReference>
<evidence type="ECO:0000256" key="10">
    <source>
        <dbReference type="ARBA" id="ARBA00022958"/>
    </source>
</evidence>
<feature type="binding site" evidence="12">
    <location>
        <begin position="18"/>
        <end position="20"/>
    </location>
    <ligand>
        <name>substrate</name>
    </ligand>
</feature>
<accession>G7GXH0</accession>
<comment type="activity regulation">
    <text evidence="12">Activated by a monovalent cation that binds near, but not in, the active site. The most likely occupant of the site in vivo is potassium. Ion binding induces a conformational change that may alter substrate affinity.</text>
</comment>
<dbReference type="PANTHER" id="PTHR10584:SF166">
    <property type="entry name" value="RIBOKINASE"/>
    <property type="match status" value="1"/>
</dbReference>
<comment type="similarity">
    <text evidence="1">Belongs to the carbohydrate kinase pfkB family.</text>
</comment>
<evidence type="ECO:0000256" key="8">
    <source>
        <dbReference type="ARBA" id="ARBA00022840"/>
    </source>
</evidence>
<feature type="domain" description="Carbohydrate kinase PfkB" evidence="13">
    <location>
        <begin position="10"/>
        <end position="307"/>
    </location>
</feature>
<dbReference type="UniPathway" id="UPA00916">
    <property type="reaction ID" value="UER00889"/>
</dbReference>
<comment type="similarity">
    <text evidence="12">Belongs to the carbohydrate kinase PfkB family. Ribokinase subfamily.</text>
</comment>
<dbReference type="RefSeq" id="WP_007320375.1">
    <property type="nucleotide sequence ID" value="NZ_BAEE01000006.1"/>
</dbReference>
<evidence type="ECO:0000256" key="9">
    <source>
        <dbReference type="ARBA" id="ARBA00022842"/>
    </source>
</evidence>
<dbReference type="InterPro" id="IPR002139">
    <property type="entry name" value="Ribo/fructo_kinase"/>
</dbReference>
<dbReference type="SUPFAM" id="SSF53613">
    <property type="entry name" value="Ribokinase-like"/>
    <property type="match status" value="1"/>
</dbReference>
<evidence type="ECO:0000256" key="7">
    <source>
        <dbReference type="ARBA" id="ARBA00022777"/>
    </source>
</evidence>
<feature type="binding site" evidence="12">
    <location>
        <position position="261"/>
    </location>
    <ligand>
        <name>K(+)</name>
        <dbReference type="ChEBI" id="CHEBI:29103"/>
    </ligand>
</feature>
<dbReference type="OrthoDB" id="9775849at2"/>
<feature type="binding site" evidence="12">
    <location>
        <position position="259"/>
    </location>
    <ligand>
        <name>K(+)</name>
        <dbReference type="ChEBI" id="CHEBI:29103"/>
    </ligand>
</feature>
<evidence type="ECO:0000256" key="12">
    <source>
        <dbReference type="HAMAP-Rule" id="MF_01987"/>
    </source>
</evidence>
<evidence type="ECO:0000256" key="11">
    <source>
        <dbReference type="ARBA" id="ARBA00023277"/>
    </source>
</evidence>
<dbReference type="Pfam" id="PF00294">
    <property type="entry name" value="PfkB"/>
    <property type="match status" value="1"/>
</dbReference>
<feature type="binding site" evidence="12">
    <location>
        <position position="265"/>
    </location>
    <ligand>
        <name>substrate</name>
    </ligand>
</feature>
<reference evidence="14 15" key="1">
    <citation type="submission" date="2011-11" db="EMBL/GenBank/DDBJ databases">
        <title>Whole genome shotgun sequence of Gordonia araii NBRC 100433.</title>
        <authorList>
            <person name="Yoshida Y."/>
            <person name="Hosoyama A."/>
            <person name="Tsuchikane K."/>
            <person name="Katsumata H."/>
            <person name="Yamazaki S."/>
            <person name="Fujita N."/>
        </authorList>
    </citation>
    <scope>NUCLEOTIDE SEQUENCE [LARGE SCALE GENOMIC DNA]</scope>
    <source>
        <strain evidence="14 15">NBRC 100433</strain>
    </source>
</reference>
<keyword evidence="6 12" id="KW-0547">Nucleotide-binding</keyword>
<dbReference type="InterPro" id="IPR011611">
    <property type="entry name" value="PfkB_dom"/>
</dbReference>
<feature type="binding site" evidence="12">
    <location>
        <position position="195"/>
    </location>
    <ligand>
        <name>ATP</name>
        <dbReference type="ChEBI" id="CHEBI:30616"/>
    </ligand>
</feature>
<evidence type="ECO:0000256" key="1">
    <source>
        <dbReference type="ARBA" id="ARBA00005380"/>
    </source>
</evidence>
<evidence type="ECO:0000256" key="6">
    <source>
        <dbReference type="ARBA" id="ARBA00022741"/>
    </source>
</evidence>
<dbReference type="GO" id="GO:0019303">
    <property type="term" value="P:D-ribose catabolic process"/>
    <property type="evidence" value="ECO:0007669"/>
    <property type="project" value="UniProtKB-UniRule"/>
</dbReference>
<keyword evidence="12" id="KW-0963">Cytoplasm</keyword>
<comment type="caution">
    <text evidence="12">Lacks conserved residue(s) required for the propagation of feature annotation.</text>
</comment>
<keyword evidence="8 12" id="KW-0067">ATP-binding</keyword>
<evidence type="ECO:0000256" key="4">
    <source>
        <dbReference type="ARBA" id="ARBA00022679"/>
    </source>
</evidence>
<evidence type="ECO:0000259" key="13">
    <source>
        <dbReference type="Pfam" id="PF00294"/>
    </source>
</evidence>
<dbReference type="GO" id="GO:0046872">
    <property type="term" value="F:metal ion binding"/>
    <property type="evidence" value="ECO:0007669"/>
    <property type="project" value="UniProtKB-KW"/>
</dbReference>
<dbReference type="GO" id="GO:0004747">
    <property type="term" value="F:ribokinase activity"/>
    <property type="evidence" value="ECO:0007669"/>
    <property type="project" value="UniProtKB-UniRule"/>
</dbReference>
<evidence type="ECO:0000313" key="14">
    <source>
        <dbReference type="EMBL" id="GAB08295.1"/>
    </source>
</evidence>
<keyword evidence="9 12" id="KW-0460">Magnesium</keyword>
<evidence type="ECO:0000256" key="2">
    <source>
        <dbReference type="ARBA" id="ARBA00012035"/>
    </source>
</evidence>
<comment type="catalytic activity">
    <reaction evidence="12">
        <text>D-ribose + ATP = D-ribose 5-phosphate + ADP + H(+)</text>
        <dbReference type="Rhea" id="RHEA:13697"/>
        <dbReference type="ChEBI" id="CHEBI:15378"/>
        <dbReference type="ChEBI" id="CHEBI:30616"/>
        <dbReference type="ChEBI" id="CHEBI:47013"/>
        <dbReference type="ChEBI" id="CHEBI:78346"/>
        <dbReference type="ChEBI" id="CHEBI:456216"/>
        <dbReference type="EC" id="2.7.1.15"/>
    </reaction>
</comment>
<feature type="active site" description="Proton acceptor" evidence="12">
    <location>
        <position position="265"/>
    </location>
</feature>
<feature type="binding site" evidence="12">
    <location>
        <position position="298"/>
    </location>
    <ligand>
        <name>K(+)</name>
        <dbReference type="ChEBI" id="CHEBI:29103"/>
    </ligand>
</feature>
<dbReference type="InterPro" id="IPR029056">
    <property type="entry name" value="Ribokinase-like"/>
</dbReference>
<comment type="pathway">
    <text evidence="12">Carbohydrate metabolism; D-ribose degradation; D-ribose 5-phosphate from beta-D-ribopyranose: step 2/2.</text>
</comment>
<dbReference type="PROSITE" id="PS00584">
    <property type="entry name" value="PFKB_KINASES_2"/>
    <property type="match status" value="1"/>
</dbReference>
<dbReference type="GO" id="GO:0005524">
    <property type="term" value="F:ATP binding"/>
    <property type="evidence" value="ECO:0007669"/>
    <property type="project" value="UniProtKB-UniRule"/>
</dbReference>
<evidence type="ECO:0000313" key="15">
    <source>
        <dbReference type="Proteomes" id="UP000035088"/>
    </source>
</evidence>
<dbReference type="AlphaFoldDB" id="G7GXH0"/>
<keyword evidence="7 12" id="KW-0418">Kinase</keyword>
<feature type="binding site" evidence="12">
    <location>
        <position position="146"/>
    </location>
    <ligand>
        <name>substrate</name>
    </ligand>
</feature>
<comment type="caution">
    <text evidence="14">The sequence shown here is derived from an EMBL/GenBank/DDBJ whole genome shotgun (WGS) entry which is preliminary data.</text>
</comment>
<dbReference type="InterPro" id="IPR002173">
    <property type="entry name" value="Carboh/pur_kinase_PfkB_CS"/>
</dbReference>
<organism evidence="14 15">
    <name type="scientific">Gordonia araii NBRC 100433</name>
    <dbReference type="NCBI Taxonomy" id="1073574"/>
    <lineage>
        <taxon>Bacteria</taxon>
        <taxon>Bacillati</taxon>
        <taxon>Actinomycetota</taxon>
        <taxon>Actinomycetes</taxon>
        <taxon>Mycobacteriales</taxon>
        <taxon>Gordoniaceae</taxon>
        <taxon>Gordonia</taxon>
    </lineage>
</organism>
<gene>
    <name evidence="12 14" type="primary">rbsK</name>
    <name evidence="14" type="ORF">GOARA_006_00540</name>
</gene>
<comment type="subcellular location">
    <subcellularLocation>
        <location evidence="12">Cytoplasm</location>
    </subcellularLocation>
</comment>
<dbReference type="Proteomes" id="UP000035088">
    <property type="component" value="Unassembled WGS sequence"/>
</dbReference>
<dbReference type="PANTHER" id="PTHR10584">
    <property type="entry name" value="SUGAR KINASE"/>
    <property type="match status" value="1"/>
</dbReference>
<name>G7GXH0_9ACTN</name>